<reference evidence="2 3" key="1">
    <citation type="submission" date="2024-09" db="EMBL/GenBank/DDBJ databases">
        <authorList>
            <person name="Sun Q."/>
            <person name="Mori K."/>
        </authorList>
    </citation>
    <scope>NUCLEOTIDE SEQUENCE [LARGE SCALE GENOMIC DNA]</scope>
    <source>
        <strain evidence="2 3">CCM 8626</strain>
    </source>
</reference>
<dbReference type="EMBL" id="JBHLXG010000018">
    <property type="protein sequence ID" value="MFC0228386.1"/>
    <property type="molecule type" value="Genomic_DNA"/>
</dbReference>
<protein>
    <submittedName>
        <fullName evidence="2">Colicin immunity domain-containing protein</fullName>
    </submittedName>
</protein>
<organism evidence="2 3">
    <name type="scientific">Serratia aquatilis</name>
    <dbReference type="NCBI Taxonomy" id="1737515"/>
    <lineage>
        <taxon>Bacteria</taxon>
        <taxon>Pseudomonadati</taxon>
        <taxon>Pseudomonadota</taxon>
        <taxon>Gammaproteobacteria</taxon>
        <taxon>Enterobacterales</taxon>
        <taxon>Yersiniaceae</taxon>
        <taxon>Serratia</taxon>
    </lineage>
</organism>
<dbReference type="Gene3D" id="1.20.120.650">
    <property type="entry name" value="Colicin D"/>
    <property type="match status" value="1"/>
</dbReference>
<name>A0ABV6EHC9_9GAMM</name>
<dbReference type="SUPFAM" id="SSF101125">
    <property type="entry name" value="Colicin D immunity protein"/>
    <property type="match status" value="1"/>
</dbReference>
<comment type="caution">
    <text evidence="2">The sequence shown here is derived from an EMBL/GenBank/DDBJ whole genome shotgun (WGS) entry which is preliminary data.</text>
</comment>
<evidence type="ECO:0000313" key="3">
    <source>
        <dbReference type="Proteomes" id="UP001589792"/>
    </source>
</evidence>
<sequence length="92" mass="10673">MSMKLIDIARALLDSKLTADEYEFRYLALWRKERDDGTLSKDNDDVGYCAAELFSLADCYTSSPERDESDLDEHELKVEVEKTLTKYNLLNK</sequence>
<feature type="domain" description="Colicin D immunity protein" evidence="1">
    <location>
        <begin position="1"/>
        <end position="86"/>
    </location>
</feature>
<evidence type="ECO:0000313" key="2">
    <source>
        <dbReference type="EMBL" id="MFC0228386.1"/>
    </source>
</evidence>
<dbReference type="InterPro" id="IPR036471">
    <property type="entry name" value="Colicin_D_sf"/>
</dbReference>
<dbReference type="Proteomes" id="UP001589792">
    <property type="component" value="Unassembled WGS sequence"/>
</dbReference>
<proteinExistence type="predicted"/>
<dbReference type="RefSeq" id="WP_380677936.1">
    <property type="nucleotide sequence ID" value="NZ_CP173186.1"/>
</dbReference>
<gene>
    <name evidence="2" type="ORF">ACFFJ3_18100</name>
</gene>
<dbReference type="InterPro" id="IPR015287">
    <property type="entry name" value="Colicin_D_immunity_dom"/>
</dbReference>
<evidence type="ECO:0000259" key="1">
    <source>
        <dbReference type="Pfam" id="PF09204"/>
    </source>
</evidence>
<accession>A0ABV6EHC9</accession>
<dbReference type="Pfam" id="PF09204">
    <property type="entry name" value="Colicin_immun"/>
    <property type="match status" value="1"/>
</dbReference>
<keyword evidence="3" id="KW-1185">Reference proteome</keyword>